<dbReference type="RefSeq" id="WP_103680371.1">
    <property type="nucleotide sequence ID" value="NZ_LPWH01000068.1"/>
</dbReference>
<protein>
    <recommendedName>
        <fullName evidence="2">6-hydroxymethylpterin diphosphokinase MptE-like domain-containing protein</fullName>
    </recommendedName>
</protein>
<dbReference type="PANTHER" id="PTHR41786:SF1">
    <property type="entry name" value="6-HYDROXYMETHYLPTERIN DIPHOSPHOKINASE MPTE-LIKE DOMAIN-CONTAINING PROTEIN"/>
    <property type="match status" value="1"/>
</dbReference>
<accession>A0A2S4JNU0</accession>
<sequence length="629" mass="69053">MTGENGNNSNNGNNINSDNKTRSDNTTGRATAGTSREGDQILLEPTRSGEMTLRWQGRLLHSSVAPRREARRLAERILQDTPDALVILGIGLGYHLEELRLQAPSLPVALVEPSQELLDLAISHTGQTWWDRYGPDLVTTPDALEDITLHLNRWGAYNPALVVLQGVARNCPREEQHLKEALLRYRKRREVNRNTLRRFGRLWVRNTLRNLACSAGAGGTWPGIDGLAGLAPGVPAIVCGAGPSLDTILSDLAVLQEQCLIIAVDTALKVLQREGIHPHCAVVADPQYWNTRHLDNLPSRERTLVVAEPATHPRVFRLWDGPGALAASLFPLGAFIDHRLGRTRKLGAGGSVATSAWDLARLMGAREIYLAGIDLGFPGSRTHCRGSFFEERLILRGSRLEPAEQGLYRYLHGAQAAPVPAARGGTIPSDARMEVYRNWFSEQNQRYPEITTRLLTPESSAIEGTGLACPKELAAGLSLTLPPEKAPLWKDPARALRALPPSRNLPRREAPREILRNLEERLTRIHRIAREGEALCRTLKGLEELAPEELARLDEVDQLLASCSDRELAGFLAARGLEEAAARTPSSPREAVAQAEEIYQAIAGACAYHQDLLARYSPKEHPSSDSASG</sequence>
<dbReference type="AlphaFoldDB" id="A0A2S4JNU0"/>
<dbReference type="InterPro" id="IPR002826">
    <property type="entry name" value="MptE-like"/>
</dbReference>
<feature type="compositionally biased region" description="Polar residues" evidence="1">
    <location>
        <begin position="24"/>
        <end position="34"/>
    </location>
</feature>
<dbReference type="EMBL" id="LPWH01000068">
    <property type="protein sequence ID" value="POR01143.1"/>
    <property type="molecule type" value="Genomic_DNA"/>
</dbReference>
<evidence type="ECO:0000313" key="3">
    <source>
        <dbReference type="EMBL" id="POR01143.1"/>
    </source>
</evidence>
<dbReference type="PANTHER" id="PTHR41786">
    <property type="entry name" value="MOTILITY ACCESSORY FACTOR MAF"/>
    <property type="match status" value="1"/>
</dbReference>
<evidence type="ECO:0000313" key="4">
    <source>
        <dbReference type="Proteomes" id="UP000237350"/>
    </source>
</evidence>
<proteinExistence type="predicted"/>
<feature type="compositionally biased region" description="Low complexity" evidence="1">
    <location>
        <begin position="1"/>
        <end position="18"/>
    </location>
</feature>
<comment type="caution">
    <text evidence="3">The sequence shown here is derived from an EMBL/GenBank/DDBJ whole genome shotgun (WGS) entry which is preliminary data.</text>
</comment>
<dbReference type="Proteomes" id="UP000237350">
    <property type="component" value="Unassembled WGS sequence"/>
</dbReference>
<feature type="domain" description="6-hydroxymethylpterin diphosphokinase MptE-like" evidence="2">
    <location>
        <begin position="232"/>
        <end position="378"/>
    </location>
</feature>
<feature type="region of interest" description="Disordered" evidence="1">
    <location>
        <begin position="1"/>
        <end position="47"/>
    </location>
</feature>
<gene>
    <name evidence="3" type="ORF">AU468_08650</name>
</gene>
<evidence type="ECO:0000256" key="1">
    <source>
        <dbReference type="SAM" id="MobiDB-lite"/>
    </source>
</evidence>
<organism evidence="3 4">
    <name type="scientific">Alkalispirochaeta sphaeroplastigenens</name>
    <dbReference type="NCBI Taxonomy" id="1187066"/>
    <lineage>
        <taxon>Bacteria</taxon>
        <taxon>Pseudomonadati</taxon>
        <taxon>Spirochaetota</taxon>
        <taxon>Spirochaetia</taxon>
        <taxon>Spirochaetales</taxon>
        <taxon>Spirochaetaceae</taxon>
        <taxon>Alkalispirochaeta</taxon>
    </lineage>
</organism>
<keyword evidence="4" id="KW-1185">Reference proteome</keyword>
<dbReference type="Pfam" id="PF01973">
    <property type="entry name" value="MptE-like"/>
    <property type="match status" value="1"/>
</dbReference>
<reference evidence="4" key="1">
    <citation type="submission" date="2015-12" db="EMBL/GenBank/DDBJ databases">
        <authorList>
            <person name="Lodha T.D."/>
            <person name="Chintalapati S."/>
            <person name="Chintalapati V.R."/>
            <person name="Sravanthi T."/>
        </authorList>
    </citation>
    <scope>NUCLEOTIDE SEQUENCE [LARGE SCALE GENOMIC DNA]</scope>
    <source>
        <strain evidence="4">JC133</strain>
    </source>
</reference>
<evidence type="ECO:0000259" key="2">
    <source>
        <dbReference type="Pfam" id="PF01973"/>
    </source>
</evidence>
<name>A0A2S4JNU0_9SPIO</name>
<dbReference type="OrthoDB" id="5458680at2"/>